<reference evidence="1 2" key="1">
    <citation type="submission" date="2010-03" db="EMBL/GenBank/DDBJ databases">
        <title>The Genome Sequence of Fusobacterium sp. 1_1_41FAA.</title>
        <authorList>
            <consortium name="The Broad Institute Genome Sequencing Platform"/>
            <person name="Ward D."/>
            <person name="Earl A."/>
            <person name="Feldgarden M."/>
            <person name="Gevers D."/>
            <person name="Young S.K."/>
            <person name="Zeng Q."/>
            <person name="Koehrsen M."/>
            <person name="Alvarado L."/>
            <person name="Berlin A."/>
            <person name="Borenstein D."/>
            <person name="Chapman S."/>
            <person name="Chen Z."/>
            <person name="Engels R."/>
            <person name="Freedman E."/>
            <person name="Gellesch M."/>
            <person name="Goldberg J."/>
            <person name="Griggs A."/>
            <person name="Gujja S."/>
            <person name="Heilman E."/>
            <person name="Heiman D."/>
            <person name="Hepburn T."/>
            <person name="Howarth C."/>
            <person name="Jen D."/>
            <person name="Larson L."/>
            <person name="Mehta T."/>
            <person name="Park D."/>
            <person name="Pearson M."/>
            <person name="Richards J."/>
            <person name="Roberts A."/>
            <person name="Saif S."/>
            <person name="Shea T."/>
            <person name="Shenoy N."/>
            <person name="Sisk P."/>
            <person name="Stolte C."/>
            <person name="Sykes S."/>
            <person name="Walk T."/>
            <person name="White J."/>
            <person name="Yandava C."/>
            <person name="Strauss J.C."/>
            <person name="Ambrose C.E."/>
            <person name="Allen-Vercoe E."/>
            <person name="Haas B."/>
            <person name="Henn M.R."/>
            <person name="Nusbaum C."/>
            <person name="Birren B."/>
        </authorList>
    </citation>
    <scope>NUCLEOTIDE SEQUENCE [LARGE SCALE GENOMIC DNA]</scope>
    <source>
        <strain evidence="1 2">1_1_41FAA</strain>
    </source>
</reference>
<name>D6LHN6_9FUSO</name>
<proteinExistence type="predicted"/>
<dbReference type="EMBL" id="GG770383">
    <property type="protein sequence ID" value="EFG27912.2"/>
    <property type="molecule type" value="Genomic_DNA"/>
</dbReference>
<protein>
    <submittedName>
        <fullName evidence="1">Uncharacterized protein</fullName>
    </submittedName>
</protein>
<evidence type="ECO:0000313" key="2">
    <source>
        <dbReference type="Proteomes" id="UP000003964"/>
    </source>
</evidence>
<sequence length="71" mass="8587">MTKKFMNEAETKELIGFIRKLSTENINEENINIYFDLLENIYGKDGKKDTYILQFFHFYILFISIKKKELL</sequence>
<evidence type="ECO:0000313" key="1">
    <source>
        <dbReference type="EMBL" id="EFG27912.2"/>
    </source>
</evidence>
<accession>D6LHN6</accession>
<dbReference type="AlphaFoldDB" id="D6LHN6"/>
<dbReference type="Proteomes" id="UP000003964">
    <property type="component" value="Unassembled WGS sequence"/>
</dbReference>
<gene>
    <name evidence="1" type="ORF">HMPREF0400_01244</name>
</gene>
<dbReference type="RefSeq" id="WP_008821180.1">
    <property type="nucleotide sequence ID" value="NZ_GG770383.1"/>
</dbReference>
<organism evidence="1 2">
    <name type="scientific">Fusobacterium periodonticum 1_1_41FAA</name>
    <dbReference type="NCBI Taxonomy" id="469621"/>
    <lineage>
        <taxon>Bacteria</taxon>
        <taxon>Fusobacteriati</taxon>
        <taxon>Fusobacteriota</taxon>
        <taxon>Fusobacteriia</taxon>
        <taxon>Fusobacteriales</taxon>
        <taxon>Fusobacteriaceae</taxon>
        <taxon>Fusobacterium</taxon>
    </lineage>
</organism>